<dbReference type="AlphaFoldDB" id="A0A0D0DPJ8"/>
<evidence type="ECO:0000313" key="2">
    <source>
        <dbReference type="EMBL" id="KIK80885.1"/>
    </source>
</evidence>
<gene>
    <name evidence="2" type="ORF">PAXRUDRAFT_157423</name>
</gene>
<evidence type="ECO:0000313" key="3">
    <source>
        <dbReference type="Proteomes" id="UP000054538"/>
    </source>
</evidence>
<dbReference type="Pfam" id="PF18759">
    <property type="entry name" value="Plavaka"/>
    <property type="match status" value="1"/>
</dbReference>
<evidence type="ECO:0000256" key="1">
    <source>
        <dbReference type="SAM" id="SignalP"/>
    </source>
</evidence>
<dbReference type="InterPro" id="IPR041078">
    <property type="entry name" value="Plavaka"/>
</dbReference>
<feature type="signal peptide" evidence="1">
    <location>
        <begin position="1"/>
        <end position="23"/>
    </location>
</feature>
<accession>A0A0D0DPJ8</accession>
<dbReference type="STRING" id="930991.A0A0D0DPJ8"/>
<proteinExistence type="predicted"/>
<keyword evidence="1" id="KW-0732">Signal</keyword>
<reference evidence="2 3" key="1">
    <citation type="submission" date="2014-04" db="EMBL/GenBank/DDBJ databases">
        <authorList>
            <consortium name="DOE Joint Genome Institute"/>
            <person name="Kuo A."/>
            <person name="Kohler A."/>
            <person name="Jargeat P."/>
            <person name="Nagy L.G."/>
            <person name="Floudas D."/>
            <person name="Copeland A."/>
            <person name="Barry K.W."/>
            <person name="Cichocki N."/>
            <person name="Veneault-Fourrey C."/>
            <person name="LaButti K."/>
            <person name="Lindquist E.A."/>
            <person name="Lipzen A."/>
            <person name="Lundell T."/>
            <person name="Morin E."/>
            <person name="Murat C."/>
            <person name="Sun H."/>
            <person name="Tunlid A."/>
            <person name="Henrissat B."/>
            <person name="Grigoriev I.V."/>
            <person name="Hibbett D.S."/>
            <person name="Martin F."/>
            <person name="Nordberg H.P."/>
            <person name="Cantor M.N."/>
            <person name="Hua S.X."/>
        </authorList>
    </citation>
    <scope>NUCLEOTIDE SEQUENCE [LARGE SCALE GENOMIC DNA]</scope>
    <source>
        <strain evidence="2 3">Ve08.2h10</strain>
    </source>
</reference>
<organism evidence="2 3">
    <name type="scientific">Paxillus rubicundulus Ve08.2h10</name>
    <dbReference type="NCBI Taxonomy" id="930991"/>
    <lineage>
        <taxon>Eukaryota</taxon>
        <taxon>Fungi</taxon>
        <taxon>Dikarya</taxon>
        <taxon>Basidiomycota</taxon>
        <taxon>Agaricomycotina</taxon>
        <taxon>Agaricomycetes</taxon>
        <taxon>Agaricomycetidae</taxon>
        <taxon>Boletales</taxon>
        <taxon>Paxilineae</taxon>
        <taxon>Paxillaceae</taxon>
        <taxon>Paxillus</taxon>
    </lineage>
</organism>
<dbReference type="HOGENOM" id="CLU_103601_1_0_1"/>
<keyword evidence="3" id="KW-1185">Reference proteome</keyword>
<protein>
    <submittedName>
        <fullName evidence="2">Uncharacterized protein</fullName>
    </submittedName>
</protein>
<sequence>MKEHSRMAVFCLFKCQLFHTSLSGILKSLKPGMSKPEVICFCDGHFQCAIYGLGPYIADYKEQVLLSCIVHNWCPKCLSEHCDLDKESLSHFQEHTEALVEEFGPDVLWDKYGIVGQLVPFTNDFCRAEIHRLLLPDLLHQIIKGSFKDHLVDWVRQYLNETYGLTRVNAILDDID</sequence>
<dbReference type="EMBL" id="KN825911">
    <property type="protein sequence ID" value="KIK80885.1"/>
    <property type="molecule type" value="Genomic_DNA"/>
</dbReference>
<name>A0A0D0DPJ8_9AGAM</name>
<reference evidence="3" key="2">
    <citation type="submission" date="2015-01" db="EMBL/GenBank/DDBJ databases">
        <title>Evolutionary Origins and Diversification of the Mycorrhizal Mutualists.</title>
        <authorList>
            <consortium name="DOE Joint Genome Institute"/>
            <consortium name="Mycorrhizal Genomics Consortium"/>
            <person name="Kohler A."/>
            <person name="Kuo A."/>
            <person name="Nagy L.G."/>
            <person name="Floudas D."/>
            <person name="Copeland A."/>
            <person name="Barry K.W."/>
            <person name="Cichocki N."/>
            <person name="Veneault-Fourrey C."/>
            <person name="LaButti K."/>
            <person name="Lindquist E.A."/>
            <person name="Lipzen A."/>
            <person name="Lundell T."/>
            <person name="Morin E."/>
            <person name="Murat C."/>
            <person name="Riley R."/>
            <person name="Ohm R."/>
            <person name="Sun H."/>
            <person name="Tunlid A."/>
            <person name="Henrissat B."/>
            <person name="Grigoriev I.V."/>
            <person name="Hibbett D.S."/>
            <person name="Martin F."/>
        </authorList>
    </citation>
    <scope>NUCLEOTIDE SEQUENCE [LARGE SCALE GENOMIC DNA]</scope>
    <source>
        <strain evidence="3">Ve08.2h10</strain>
    </source>
</reference>
<dbReference type="OrthoDB" id="3199698at2759"/>
<dbReference type="InParanoid" id="A0A0D0DPJ8"/>
<feature type="chain" id="PRO_5002220900" evidence="1">
    <location>
        <begin position="24"/>
        <end position="176"/>
    </location>
</feature>
<dbReference type="Proteomes" id="UP000054538">
    <property type="component" value="Unassembled WGS sequence"/>
</dbReference>